<comment type="caution">
    <text evidence="4">The sequence shown here is derived from an EMBL/GenBank/DDBJ whole genome shotgun (WGS) entry which is preliminary data.</text>
</comment>
<evidence type="ECO:0000313" key="4">
    <source>
        <dbReference type="EMBL" id="TCP56349.1"/>
    </source>
</evidence>
<organism evidence="4 5">
    <name type="scientific">Tamaricihabitans halophyticus</name>
    <dbReference type="NCBI Taxonomy" id="1262583"/>
    <lineage>
        <taxon>Bacteria</taxon>
        <taxon>Bacillati</taxon>
        <taxon>Actinomycetota</taxon>
        <taxon>Actinomycetes</taxon>
        <taxon>Pseudonocardiales</taxon>
        <taxon>Pseudonocardiaceae</taxon>
        <taxon>Tamaricihabitans</taxon>
    </lineage>
</organism>
<dbReference type="InterPro" id="IPR023346">
    <property type="entry name" value="Lysozyme-like_dom_sf"/>
</dbReference>
<dbReference type="PRINTS" id="PR01217">
    <property type="entry name" value="PRICHEXTENSN"/>
</dbReference>
<proteinExistence type="predicted"/>
<evidence type="ECO:0000313" key="5">
    <source>
        <dbReference type="Proteomes" id="UP000294911"/>
    </source>
</evidence>
<sequence length="380" mass="39752">MSSETGQQDRLLRKLTVGLVAFGLVAGVVVLSTGSAQTWTNATGERYRMIDEQAVELPANGELPELAELPEDLLASADDLDQLVADAGPFLELPEGPLGIPGGAMRAYQRAADRIEMTTPACKLDWSLLAAIGRIESNHANGGQLDADGNSLRPILGPQLNGDGVARIADTDGGELDGDRTWDRAVGPMQFIPSTWRNHAVDGNGDGAADPHNMYDATLAAGNFLCANGADLSDERQQARAVFRYNQSDDYVRTVLIWAAAYAERVQPLPDSATRPVEQQAAAQGSPDRPTSPRPQPPTSRPTPPPSTTSPPSSSQPPPSCIPSTPEDPPSSSTTPPSSSTPTSPPSSTTPPSSTPPSSTPPSSTPPSSTTPSTPQLPPC</sequence>
<feature type="region of interest" description="Disordered" evidence="1">
    <location>
        <begin position="271"/>
        <end position="380"/>
    </location>
</feature>
<dbReference type="Gene3D" id="1.10.530.10">
    <property type="match status" value="1"/>
</dbReference>
<evidence type="ECO:0000259" key="3">
    <source>
        <dbReference type="Pfam" id="PF13406"/>
    </source>
</evidence>
<dbReference type="PANTHER" id="PTHR30163:SF8">
    <property type="entry name" value="LYTIC MUREIN TRANSGLYCOSYLASE"/>
    <property type="match status" value="1"/>
</dbReference>
<keyword evidence="2" id="KW-0812">Transmembrane</keyword>
<dbReference type="InterPro" id="IPR043426">
    <property type="entry name" value="MltB-like"/>
</dbReference>
<dbReference type="SUPFAM" id="SSF53955">
    <property type="entry name" value="Lysozyme-like"/>
    <property type="match status" value="1"/>
</dbReference>
<dbReference type="Proteomes" id="UP000294911">
    <property type="component" value="Unassembled WGS sequence"/>
</dbReference>
<dbReference type="GO" id="GO:0008933">
    <property type="term" value="F:peptidoglycan lytic transglycosylase activity"/>
    <property type="evidence" value="ECO:0007669"/>
    <property type="project" value="TreeGrafter"/>
</dbReference>
<dbReference type="AlphaFoldDB" id="A0A4R2R3Q2"/>
<dbReference type="CDD" id="cd13399">
    <property type="entry name" value="Slt35-like"/>
    <property type="match status" value="1"/>
</dbReference>
<feature type="compositionally biased region" description="Pro residues" evidence="1">
    <location>
        <begin position="290"/>
        <end position="329"/>
    </location>
</feature>
<evidence type="ECO:0000256" key="1">
    <source>
        <dbReference type="SAM" id="MobiDB-lite"/>
    </source>
</evidence>
<dbReference type="Pfam" id="PF13406">
    <property type="entry name" value="SLT_2"/>
    <property type="match status" value="1"/>
</dbReference>
<reference evidence="4 5" key="1">
    <citation type="submission" date="2019-03" db="EMBL/GenBank/DDBJ databases">
        <title>Genomic Encyclopedia of Type Strains, Phase IV (KMG-IV): sequencing the most valuable type-strain genomes for metagenomic binning, comparative biology and taxonomic classification.</title>
        <authorList>
            <person name="Goeker M."/>
        </authorList>
    </citation>
    <scope>NUCLEOTIDE SEQUENCE [LARGE SCALE GENOMIC DNA]</scope>
    <source>
        <strain evidence="4 5">DSM 45765</strain>
    </source>
</reference>
<protein>
    <submittedName>
        <fullName evidence="4">Transglycosylase protein with SLT domain</fullName>
    </submittedName>
</protein>
<dbReference type="PANTHER" id="PTHR30163">
    <property type="entry name" value="MEMBRANE-BOUND LYTIC MUREIN TRANSGLYCOSYLASE B"/>
    <property type="match status" value="1"/>
</dbReference>
<accession>A0A4R2R3Q2</accession>
<evidence type="ECO:0000256" key="2">
    <source>
        <dbReference type="SAM" id="Phobius"/>
    </source>
</evidence>
<feature type="domain" description="Transglycosylase SLT" evidence="3">
    <location>
        <begin position="182"/>
        <end position="229"/>
    </location>
</feature>
<feature type="compositionally biased region" description="Pro residues" evidence="1">
    <location>
        <begin position="343"/>
        <end position="365"/>
    </location>
</feature>
<dbReference type="EMBL" id="SLXQ01000001">
    <property type="protein sequence ID" value="TCP56349.1"/>
    <property type="molecule type" value="Genomic_DNA"/>
</dbReference>
<gene>
    <name evidence="4" type="ORF">EV191_101291</name>
</gene>
<dbReference type="GO" id="GO:0009253">
    <property type="term" value="P:peptidoglycan catabolic process"/>
    <property type="evidence" value="ECO:0007669"/>
    <property type="project" value="TreeGrafter"/>
</dbReference>
<dbReference type="OrthoDB" id="9796191at2"/>
<dbReference type="RefSeq" id="WP_132874960.1">
    <property type="nucleotide sequence ID" value="NZ_SLXQ01000001.1"/>
</dbReference>
<feature type="transmembrane region" description="Helical" evidence="2">
    <location>
        <begin position="12"/>
        <end position="31"/>
    </location>
</feature>
<keyword evidence="2" id="KW-1133">Transmembrane helix</keyword>
<dbReference type="InterPro" id="IPR031304">
    <property type="entry name" value="SLT_2"/>
</dbReference>
<keyword evidence="2" id="KW-0472">Membrane</keyword>
<feature type="compositionally biased region" description="Low complexity" evidence="1">
    <location>
        <begin position="330"/>
        <end position="342"/>
    </location>
</feature>
<name>A0A4R2R3Q2_9PSEU</name>
<keyword evidence="5" id="KW-1185">Reference proteome</keyword>